<name>A0A9N8YXS4_9GLOM</name>
<organism evidence="2 3">
    <name type="scientific">Ambispora leptoticha</name>
    <dbReference type="NCBI Taxonomy" id="144679"/>
    <lineage>
        <taxon>Eukaryota</taxon>
        <taxon>Fungi</taxon>
        <taxon>Fungi incertae sedis</taxon>
        <taxon>Mucoromycota</taxon>
        <taxon>Glomeromycotina</taxon>
        <taxon>Glomeromycetes</taxon>
        <taxon>Archaeosporales</taxon>
        <taxon>Ambisporaceae</taxon>
        <taxon>Ambispora</taxon>
    </lineage>
</organism>
<keyword evidence="3" id="KW-1185">Reference proteome</keyword>
<reference evidence="2" key="1">
    <citation type="submission" date="2021-06" db="EMBL/GenBank/DDBJ databases">
        <authorList>
            <person name="Kallberg Y."/>
            <person name="Tangrot J."/>
            <person name="Rosling A."/>
        </authorList>
    </citation>
    <scope>NUCLEOTIDE SEQUENCE</scope>
    <source>
        <strain evidence="2">FL130A</strain>
    </source>
</reference>
<dbReference type="Proteomes" id="UP000789508">
    <property type="component" value="Unassembled WGS sequence"/>
</dbReference>
<evidence type="ECO:0000313" key="2">
    <source>
        <dbReference type="EMBL" id="CAG8462671.1"/>
    </source>
</evidence>
<proteinExistence type="predicted"/>
<accession>A0A9N8YXS4</accession>
<comment type="caution">
    <text evidence="2">The sequence shown here is derived from an EMBL/GenBank/DDBJ whole genome shotgun (WGS) entry which is preliminary data.</text>
</comment>
<feature type="region of interest" description="Disordered" evidence="1">
    <location>
        <begin position="68"/>
        <end position="99"/>
    </location>
</feature>
<dbReference type="EMBL" id="CAJVPS010000189">
    <property type="protein sequence ID" value="CAG8462671.1"/>
    <property type="molecule type" value="Genomic_DNA"/>
</dbReference>
<protein>
    <submittedName>
        <fullName evidence="2">13185_t:CDS:1</fullName>
    </submittedName>
</protein>
<sequence>MDENKMRENKSTMRNDMSERCSLLNFLSKYQFSFLPNSHAVNNSETHLIPQILLFYVYSTISLSPNTSHEQKICTAPQESNTPKKLEENSGNFQETWWPKKHQKKAKVKTHANIATWGD</sequence>
<evidence type="ECO:0000313" key="3">
    <source>
        <dbReference type="Proteomes" id="UP000789508"/>
    </source>
</evidence>
<dbReference type="AlphaFoldDB" id="A0A9N8YXS4"/>
<gene>
    <name evidence="2" type="ORF">ALEPTO_LOCUS1621</name>
</gene>
<evidence type="ECO:0000256" key="1">
    <source>
        <dbReference type="SAM" id="MobiDB-lite"/>
    </source>
</evidence>